<organism evidence="1 2">
    <name type="scientific">Devosia oryzisoli</name>
    <dbReference type="NCBI Taxonomy" id="2774138"/>
    <lineage>
        <taxon>Bacteria</taxon>
        <taxon>Pseudomonadati</taxon>
        <taxon>Pseudomonadota</taxon>
        <taxon>Alphaproteobacteria</taxon>
        <taxon>Hyphomicrobiales</taxon>
        <taxon>Devosiaceae</taxon>
        <taxon>Devosia</taxon>
    </lineage>
</organism>
<dbReference type="RefSeq" id="WP_191774693.1">
    <property type="nucleotide sequence ID" value="NZ_JACYFU010000002.1"/>
</dbReference>
<dbReference type="AlphaFoldDB" id="A0A927IT87"/>
<sequence length="148" mass="16894">MAMQFLGAIAVAWLAVRWALGRYKSEKLWERRTAALFDLLTAVAEVQRVNSEWLLQELVRHDFNSTYAERLSSAYWSAKQRIDEVASIADILLPEARDAISDLRAVLDRDGTPDDPYQELLEERDVALLKARKSLIEIGRARIGKVTH</sequence>
<protein>
    <submittedName>
        <fullName evidence="1">Uncharacterized protein</fullName>
    </submittedName>
</protein>
<accession>A0A927IT87</accession>
<gene>
    <name evidence="1" type="ORF">IC608_09075</name>
</gene>
<evidence type="ECO:0000313" key="1">
    <source>
        <dbReference type="EMBL" id="MBD8065627.1"/>
    </source>
</evidence>
<dbReference type="EMBL" id="JACYFU010000002">
    <property type="protein sequence ID" value="MBD8065627.1"/>
    <property type="molecule type" value="Genomic_DNA"/>
</dbReference>
<comment type="caution">
    <text evidence="1">The sequence shown here is derived from an EMBL/GenBank/DDBJ whole genome shotgun (WGS) entry which is preliminary data.</text>
</comment>
<dbReference type="Proteomes" id="UP000654108">
    <property type="component" value="Unassembled WGS sequence"/>
</dbReference>
<proteinExistence type="predicted"/>
<reference evidence="1" key="1">
    <citation type="submission" date="2020-09" db="EMBL/GenBank/DDBJ databases">
        <title>Genome seq and assembly of Devosia sp.</title>
        <authorList>
            <person name="Chhetri G."/>
        </authorList>
    </citation>
    <scope>NUCLEOTIDE SEQUENCE</scope>
    <source>
        <strain evidence="1">PTR5</strain>
    </source>
</reference>
<name>A0A927IT87_9HYPH</name>
<evidence type="ECO:0000313" key="2">
    <source>
        <dbReference type="Proteomes" id="UP000654108"/>
    </source>
</evidence>
<keyword evidence="2" id="KW-1185">Reference proteome</keyword>